<dbReference type="CDD" id="cd06530">
    <property type="entry name" value="S26_SPase_I"/>
    <property type="match status" value="1"/>
</dbReference>
<evidence type="ECO:0000256" key="2">
    <source>
        <dbReference type="ARBA" id="ARBA00007066"/>
    </source>
</evidence>
<comment type="subcellular location">
    <subcellularLocation>
        <location evidence="1">Mitochondrion inner membrane</location>
        <topology evidence="1">Single-pass membrane protein</topology>
    </subcellularLocation>
</comment>
<dbReference type="Gene3D" id="2.10.109.10">
    <property type="entry name" value="Umud Fragment, subunit A"/>
    <property type="match status" value="1"/>
</dbReference>
<dbReference type="PROSITE" id="PS00760">
    <property type="entry name" value="SPASE_I_2"/>
    <property type="match status" value="1"/>
</dbReference>
<name>A0A835PP36_VANPL</name>
<keyword evidence="4" id="KW-0645">Protease</keyword>
<dbReference type="InterPro" id="IPR019533">
    <property type="entry name" value="Peptidase_S26"/>
</dbReference>
<evidence type="ECO:0000256" key="11">
    <source>
        <dbReference type="PIRSR" id="PIRSR600223-1"/>
    </source>
</evidence>
<dbReference type="GO" id="GO:0042720">
    <property type="term" value="C:mitochondrial inner membrane peptidase complex"/>
    <property type="evidence" value="ECO:0007669"/>
    <property type="project" value="InterPro"/>
</dbReference>
<dbReference type="EMBL" id="JADCNL010000013">
    <property type="protein sequence ID" value="KAG0455072.1"/>
    <property type="molecule type" value="Genomic_DNA"/>
</dbReference>
<organism evidence="13 14">
    <name type="scientific">Vanilla planifolia</name>
    <name type="common">Vanilla</name>
    <dbReference type="NCBI Taxonomy" id="51239"/>
    <lineage>
        <taxon>Eukaryota</taxon>
        <taxon>Viridiplantae</taxon>
        <taxon>Streptophyta</taxon>
        <taxon>Embryophyta</taxon>
        <taxon>Tracheophyta</taxon>
        <taxon>Spermatophyta</taxon>
        <taxon>Magnoliopsida</taxon>
        <taxon>Liliopsida</taxon>
        <taxon>Asparagales</taxon>
        <taxon>Orchidaceae</taxon>
        <taxon>Vanilloideae</taxon>
        <taxon>Vanilleae</taxon>
        <taxon>Vanilla</taxon>
    </lineage>
</organism>
<evidence type="ECO:0000259" key="12">
    <source>
        <dbReference type="Pfam" id="PF10502"/>
    </source>
</evidence>
<evidence type="ECO:0000256" key="7">
    <source>
        <dbReference type="ARBA" id="ARBA00022801"/>
    </source>
</evidence>
<feature type="active site" evidence="11">
    <location>
        <position position="101"/>
    </location>
</feature>
<dbReference type="InterPro" id="IPR036286">
    <property type="entry name" value="LexA/Signal_pep-like_sf"/>
</dbReference>
<keyword evidence="9" id="KW-0496">Mitochondrion</keyword>
<keyword evidence="14" id="KW-1185">Reference proteome</keyword>
<dbReference type="GO" id="GO:0006627">
    <property type="term" value="P:protein processing involved in protein targeting to mitochondrion"/>
    <property type="evidence" value="ECO:0007669"/>
    <property type="project" value="InterPro"/>
</dbReference>
<evidence type="ECO:0000256" key="9">
    <source>
        <dbReference type="ARBA" id="ARBA00023128"/>
    </source>
</evidence>
<evidence type="ECO:0000256" key="4">
    <source>
        <dbReference type="ARBA" id="ARBA00022670"/>
    </source>
</evidence>
<reference evidence="13 14" key="1">
    <citation type="journal article" date="2020" name="Nat. Food">
        <title>A phased Vanilla planifolia genome enables genetic improvement of flavour and production.</title>
        <authorList>
            <person name="Hasing T."/>
            <person name="Tang H."/>
            <person name="Brym M."/>
            <person name="Khazi F."/>
            <person name="Huang T."/>
            <person name="Chambers A.H."/>
        </authorList>
    </citation>
    <scope>NUCLEOTIDE SEQUENCE [LARGE SCALE GENOMIC DNA]</scope>
    <source>
        <tissue evidence="13">Leaf</tissue>
    </source>
</reference>
<keyword evidence="5" id="KW-0812">Transmembrane</keyword>
<keyword evidence="10" id="KW-0472">Membrane</keyword>
<dbReference type="GO" id="GO:0004252">
    <property type="term" value="F:serine-type endopeptidase activity"/>
    <property type="evidence" value="ECO:0007669"/>
    <property type="project" value="InterPro"/>
</dbReference>
<dbReference type="Pfam" id="PF10502">
    <property type="entry name" value="Peptidase_S26"/>
    <property type="match status" value="2"/>
</dbReference>
<evidence type="ECO:0000256" key="8">
    <source>
        <dbReference type="ARBA" id="ARBA00022989"/>
    </source>
</evidence>
<evidence type="ECO:0000256" key="1">
    <source>
        <dbReference type="ARBA" id="ARBA00004434"/>
    </source>
</evidence>
<dbReference type="InterPro" id="IPR037730">
    <property type="entry name" value="IMP2"/>
</dbReference>
<dbReference type="AlphaFoldDB" id="A0A835PP36"/>
<evidence type="ECO:0000256" key="3">
    <source>
        <dbReference type="ARBA" id="ARBA00013650"/>
    </source>
</evidence>
<feature type="domain" description="Peptidase S26" evidence="12">
    <location>
        <begin position="118"/>
        <end position="158"/>
    </location>
</feature>
<gene>
    <name evidence="13" type="ORF">HPP92_024364</name>
</gene>
<feature type="active site" evidence="11">
    <location>
        <position position="48"/>
    </location>
</feature>
<keyword evidence="7" id="KW-0378">Hydrolase</keyword>
<proteinExistence type="inferred from homology"/>
<comment type="caution">
    <text evidence="13">The sequence shown here is derived from an EMBL/GenBank/DDBJ whole genome shotgun (WGS) entry which is preliminary data.</text>
</comment>
<comment type="similarity">
    <text evidence="2">Belongs to the peptidase S26 family. IMP2 subfamily.</text>
</comment>
<dbReference type="SUPFAM" id="SSF51306">
    <property type="entry name" value="LexA/Signal peptidase"/>
    <property type="match status" value="1"/>
</dbReference>
<keyword evidence="6" id="KW-0999">Mitochondrion inner membrane</keyword>
<dbReference type="Proteomes" id="UP000636800">
    <property type="component" value="Chromosome 13"/>
</dbReference>
<dbReference type="GO" id="GO:0006465">
    <property type="term" value="P:signal peptide processing"/>
    <property type="evidence" value="ECO:0007669"/>
    <property type="project" value="InterPro"/>
</dbReference>
<dbReference type="InterPro" id="IPR019757">
    <property type="entry name" value="Pept_S26A_signal_pept_1_Lys-AS"/>
</dbReference>
<dbReference type="PANTHER" id="PTHR46041:SF2">
    <property type="entry name" value="MITOCHONDRIAL INNER MEMBRANE PROTEASE SUBUNIT 2"/>
    <property type="match status" value="1"/>
</dbReference>
<dbReference type="InterPro" id="IPR000223">
    <property type="entry name" value="Pept_S26A_signal_pept_1"/>
</dbReference>
<protein>
    <recommendedName>
        <fullName evidence="3">Mitochondrial inner membrane protease subunit 2</fullName>
    </recommendedName>
</protein>
<keyword evidence="8" id="KW-1133">Transmembrane helix</keyword>
<evidence type="ECO:0000313" key="13">
    <source>
        <dbReference type="EMBL" id="KAG0455072.1"/>
    </source>
</evidence>
<evidence type="ECO:0000256" key="5">
    <source>
        <dbReference type="ARBA" id="ARBA00022692"/>
    </source>
</evidence>
<feature type="domain" description="Peptidase S26" evidence="12">
    <location>
        <begin position="32"/>
        <end position="114"/>
    </location>
</feature>
<evidence type="ECO:0000256" key="10">
    <source>
        <dbReference type="ARBA" id="ARBA00023136"/>
    </source>
</evidence>
<dbReference type="OrthoDB" id="1711136at2759"/>
<evidence type="ECO:0000313" key="14">
    <source>
        <dbReference type="Proteomes" id="UP000636800"/>
    </source>
</evidence>
<dbReference type="FunFam" id="2.10.109.10:FF:000005">
    <property type="entry name" value="Mitochondrial inner membrane protease subunit"/>
    <property type="match status" value="1"/>
</dbReference>
<sequence length="177" mass="19830">MPLVCLEIWEMGTLGSLWLLARKSAIGALFGITISDRYLTISPVRGNSMHPTFAASSTTFPGYLRGDLVLIERFCLHDFKFCNGDVVIFLSPSDHKQIFVKRLIALPGEWVQVSCDAFKVPEGHCWVEGDNSALSWDSRSFGPIPMGLIRGRVTHVIWPPHRIGKVERKMQAGKFTQ</sequence>
<dbReference type="PRINTS" id="PR00727">
    <property type="entry name" value="LEADERPTASE"/>
</dbReference>
<dbReference type="PANTHER" id="PTHR46041">
    <property type="entry name" value="MITOCHONDRIAL INNER MEMBRANE PROTEASE SUBUNIT 2"/>
    <property type="match status" value="1"/>
</dbReference>
<evidence type="ECO:0000256" key="6">
    <source>
        <dbReference type="ARBA" id="ARBA00022792"/>
    </source>
</evidence>
<accession>A0A835PP36</accession>